<dbReference type="AlphaFoldDB" id="A0A6J4S7N0"/>
<evidence type="ECO:0000256" key="1">
    <source>
        <dbReference type="SAM" id="MobiDB-lite"/>
    </source>
</evidence>
<protein>
    <submittedName>
        <fullName evidence="2">Uncharacterized protein</fullName>
    </submittedName>
</protein>
<proteinExistence type="predicted"/>
<sequence>EPVHAEAAVGSSRCQARATSWRTDSARRRGVDRAGGSRCSKLFV</sequence>
<name>A0A6J4S7N0_9ACTN</name>
<feature type="region of interest" description="Disordered" evidence="1">
    <location>
        <begin position="1"/>
        <end position="44"/>
    </location>
</feature>
<evidence type="ECO:0000313" key="2">
    <source>
        <dbReference type="EMBL" id="CAA9491455.1"/>
    </source>
</evidence>
<feature type="non-terminal residue" evidence="2">
    <location>
        <position position="44"/>
    </location>
</feature>
<gene>
    <name evidence="2" type="ORF">AVDCRST_MAG67-1403</name>
</gene>
<reference evidence="2" key="1">
    <citation type="submission" date="2020-02" db="EMBL/GenBank/DDBJ databases">
        <authorList>
            <person name="Meier V. D."/>
        </authorList>
    </citation>
    <scope>NUCLEOTIDE SEQUENCE</scope>
    <source>
        <strain evidence="2">AVDCRST_MAG67</strain>
    </source>
</reference>
<feature type="compositionally biased region" description="Polar residues" evidence="1">
    <location>
        <begin position="12"/>
        <end position="23"/>
    </location>
</feature>
<organism evidence="2">
    <name type="scientific">uncultured Solirubrobacteraceae bacterium</name>
    <dbReference type="NCBI Taxonomy" id="1162706"/>
    <lineage>
        <taxon>Bacteria</taxon>
        <taxon>Bacillati</taxon>
        <taxon>Actinomycetota</taxon>
        <taxon>Thermoleophilia</taxon>
        <taxon>Solirubrobacterales</taxon>
        <taxon>Solirubrobacteraceae</taxon>
        <taxon>environmental samples</taxon>
    </lineage>
</organism>
<accession>A0A6J4S7N0</accession>
<dbReference type="EMBL" id="CADCVQ010000063">
    <property type="protein sequence ID" value="CAA9491455.1"/>
    <property type="molecule type" value="Genomic_DNA"/>
</dbReference>
<feature type="non-terminal residue" evidence="2">
    <location>
        <position position="1"/>
    </location>
</feature>